<dbReference type="PROSITE" id="PS51387">
    <property type="entry name" value="FAD_PCMH"/>
    <property type="match status" value="1"/>
</dbReference>
<organism evidence="5 6">
    <name type="scientific">Colletotrichum tofieldiae</name>
    <dbReference type="NCBI Taxonomy" id="708197"/>
    <lineage>
        <taxon>Eukaryota</taxon>
        <taxon>Fungi</taxon>
        <taxon>Dikarya</taxon>
        <taxon>Ascomycota</taxon>
        <taxon>Pezizomycotina</taxon>
        <taxon>Sordariomycetes</taxon>
        <taxon>Hypocreomycetidae</taxon>
        <taxon>Glomerellales</taxon>
        <taxon>Glomerellaceae</taxon>
        <taxon>Colletotrichum</taxon>
        <taxon>Colletotrichum spaethianum species complex</taxon>
    </lineage>
</organism>
<name>A0A161WB74_9PEZI</name>
<evidence type="ECO:0000313" key="5">
    <source>
        <dbReference type="EMBL" id="KZL68813.1"/>
    </source>
</evidence>
<feature type="chain" id="PRO_5007828443" evidence="3">
    <location>
        <begin position="24"/>
        <end position="655"/>
    </location>
</feature>
<dbReference type="InterPro" id="IPR036318">
    <property type="entry name" value="FAD-bd_PCMH-like_sf"/>
</dbReference>
<keyword evidence="6" id="KW-1185">Reference proteome</keyword>
<reference evidence="5 6" key="1">
    <citation type="submission" date="2015-06" db="EMBL/GenBank/DDBJ databases">
        <title>Survival trade-offs in plant roots during colonization by closely related pathogenic and mutualistic fungi.</title>
        <authorList>
            <person name="Hacquard S."/>
            <person name="Kracher B."/>
            <person name="Hiruma K."/>
            <person name="Weinman A."/>
            <person name="Muench P."/>
            <person name="Garrido Oter R."/>
            <person name="Ver Loren van Themaat E."/>
            <person name="Dallerey J.-F."/>
            <person name="Damm U."/>
            <person name="Henrissat B."/>
            <person name="Lespinet O."/>
            <person name="Thon M."/>
            <person name="Kemen E."/>
            <person name="McHardy A.C."/>
            <person name="Schulze-Lefert P."/>
            <person name="O'Connell R.J."/>
        </authorList>
    </citation>
    <scope>NUCLEOTIDE SEQUENCE [LARGE SCALE GENOMIC DNA]</scope>
    <source>
        <strain evidence="5 6">0861</strain>
    </source>
</reference>
<keyword evidence="2" id="KW-0560">Oxidoreductase</keyword>
<dbReference type="GO" id="GO:0016491">
    <property type="term" value="F:oxidoreductase activity"/>
    <property type="evidence" value="ECO:0007669"/>
    <property type="project" value="UniProtKB-KW"/>
</dbReference>
<proteinExistence type="inferred from homology"/>
<evidence type="ECO:0000256" key="2">
    <source>
        <dbReference type="ARBA" id="ARBA00023002"/>
    </source>
</evidence>
<accession>A0A161WB74</accession>
<feature type="domain" description="FAD-binding PCMH-type" evidence="4">
    <location>
        <begin position="187"/>
        <end position="367"/>
    </location>
</feature>
<evidence type="ECO:0000259" key="4">
    <source>
        <dbReference type="PROSITE" id="PS51387"/>
    </source>
</evidence>
<evidence type="ECO:0000313" key="6">
    <source>
        <dbReference type="Proteomes" id="UP000076552"/>
    </source>
</evidence>
<dbReference type="InterPro" id="IPR016169">
    <property type="entry name" value="FAD-bd_PCMH_sub2"/>
</dbReference>
<sequence>MPSLGRALLFATAVMPLAKFVGAQHIIVDGEIVAANEATVSPAGEEFLFDSDIPEEITRLTDAVLANLTQLELSNISLFAFADSQAAQKRAEPNNKCKTFLGDPLYPNELVWKVFDLLAGGALIKTIPLGAACYAGEYYDAERCQYLLDNWSNSDTHDEHPTSVMSPLYQGATCQPQNAANNGTCELGGFPLYSVKATNIAQIQLAVNFARNLNLRLVVRNTGHDFLGKNTGAGSLSIWTHNLKGIQFLEYTKSAGGYEGPAFKLGAGVQVSELYEAADKEGYTAIGGECRSVGVTGGYLAGGGHSPMSPVAGLGSDQILSVDIVTPDGRLITANDKKNSDIFWAVRGGGGATWGVVTSMTVKVYPKTKFAGLTWSLNTAEKNVSSTTFWSAMEAYWRRFPDFSAQKTYGYSTLFPAGSGAFLWSMRPWLVPDMTLTEFKAMVEPLFQEWAALGFSVEPEYFEHDNFYDTWKNHFPMESVGTAEVRTANRLIPKANWENPALLNETIATLKGIINEGSALIQYNINAAAPANATASAANPAWREALMFAIIGGGWSPTATKEEIKAANVRITQDWMGRLRDITPGGGGYGNEGDVMEPDFGQAFFGSNYARLYALKKRIDPWGVFYAPTAVGSEDWYIARQEDWLTLQTDRLCQK</sequence>
<feature type="signal peptide" evidence="3">
    <location>
        <begin position="1"/>
        <end position="23"/>
    </location>
</feature>
<dbReference type="AlphaFoldDB" id="A0A161WB74"/>
<comment type="caution">
    <text evidence="5">The sequence shown here is derived from an EMBL/GenBank/DDBJ whole genome shotgun (WGS) entry which is preliminary data.</text>
</comment>
<dbReference type="Proteomes" id="UP000076552">
    <property type="component" value="Unassembled WGS sequence"/>
</dbReference>
<dbReference type="SUPFAM" id="SSF56176">
    <property type="entry name" value="FAD-binding/transporter-associated domain-like"/>
    <property type="match status" value="1"/>
</dbReference>
<dbReference type="PANTHER" id="PTHR13878:SF91">
    <property type="entry name" value="FAD BINDING DOMAIN PROTEIN (AFU_ORTHOLOGUE AFUA_6G12070)-RELATED"/>
    <property type="match status" value="1"/>
</dbReference>
<dbReference type="Gene3D" id="3.30.465.10">
    <property type="match status" value="2"/>
</dbReference>
<gene>
    <name evidence="5" type="ORF">CT0861_06573</name>
</gene>
<dbReference type="Pfam" id="PF08031">
    <property type="entry name" value="BBE"/>
    <property type="match status" value="1"/>
</dbReference>
<evidence type="ECO:0000256" key="3">
    <source>
        <dbReference type="SAM" id="SignalP"/>
    </source>
</evidence>
<dbReference type="STRING" id="708197.A0A161WB74"/>
<dbReference type="EMBL" id="LFIV01000119">
    <property type="protein sequence ID" value="KZL68813.1"/>
    <property type="molecule type" value="Genomic_DNA"/>
</dbReference>
<dbReference type="InterPro" id="IPR012951">
    <property type="entry name" value="BBE"/>
</dbReference>
<protein>
    <submittedName>
        <fullName evidence="5">Restculine oxidase</fullName>
    </submittedName>
</protein>
<dbReference type="GO" id="GO:0071949">
    <property type="term" value="F:FAD binding"/>
    <property type="evidence" value="ECO:0007669"/>
    <property type="project" value="InterPro"/>
</dbReference>
<evidence type="ECO:0000256" key="1">
    <source>
        <dbReference type="ARBA" id="ARBA00005466"/>
    </source>
</evidence>
<dbReference type="Pfam" id="PF01565">
    <property type="entry name" value="FAD_binding_4"/>
    <property type="match status" value="1"/>
</dbReference>
<dbReference type="InterPro" id="IPR016166">
    <property type="entry name" value="FAD-bd_PCMH"/>
</dbReference>
<dbReference type="InterPro" id="IPR006094">
    <property type="entry name" value="Oxid_FAD_bind_N"/>
</dbReference>
<comment type="similarity">
    <text evidence="1">Belongs to the oxygen-dependent FAD-linked oxidoreductase family.</text>
</comment>
<dbReference type="PANTHER" id="PTHR13878">
    <property type="entry name" value="GULONOLACTONE OXIDASE"/>
    <property type="match status" value="1"/>
</dbReference>
<keyword evidence="3" id="KW-0732">Signal</keyword>
<dbReference type="InterPro" id="IPR050432">
    <property type="entry name" value="FAD-linked_Oxidoreductases_BP"/>
</dbReference>